<evidence type="ECO:0000256" key="5">
    <source>
        <dbReference type="ARBA" id="ARBA00023268"/>
    </source>
</evidence>
<dbReference type="EMBL" id="CADCXU010028929">
    <property type="protein sequence ID" value="CAB0015346.1"/>
    <property type="molecule type" value="Genomic_DNA"/>
</dbReference>
<dbReference type="PROSITE" id="PS50878">
    <property type="entry name" value="RT_POL"/>
    <property type="match status" value="1"/>
</dbReference>
<accession>A0A6H5HLW4</accession>
<evidence type="ECO:0000256" key="3">
    <source>
        <dbReference type="ARBA" id="ARBA00022759"/>
    </source>
</evidence>
<dbReference type="Pfam" id="PF17919">
    <property type="entry name" value="RT_RNaseH_2"/>
    <property type="match status" value="1"/>
</dbReference>
<protein>
    <recommendedName>
        <fullName evidence="6">Reverse transcriptase domain-containing protein</fullName>
    </recommendedName>
</protein>
<dbReference type="GO" id="GO:0003964">
    <property type="term" value="F:RNA-directed DNA polymerase activity"/>
    <property type="evidence" value="ECO:0007669"/>
    <property type="project" value="UniProtKB-KW"/>
</dbReference>
<keyword evidence="5" id="KW-0511">Multifunctional enzyme</keyword>
<evidence type="ECO:0000313" key="8">
    <source>
        <dbReference type="Proteomes" id="UP000479000"/>
    </source>
</evidence>
<evidence type="ECO:0000313" key="7">
    <source>
        <dbReference type="EMBL" id="CAB0015346.1"/>
    </source>
</evidence>
<name>A0A6H5HLW4_9HEMI</name>
<evidence type="ECO:0000256" key="2">
    <source>
        <dbReference type="ARBA" id="ARBA00022722"/>
    </source>
</evidence>
<dbReference type="InterPro" id="IPR000477">
    <property type="entry name" value="RT_dom"/>
</dbReference>
<dbReference type="PANTHER" id="PTHR37984">
    <property type="entry name" value="PROTEIN CBG26694"/>
    <property type="match status" value="1"/>
</dbReference>
<sequence>MDDLLVIADTIPQAMERLEKVLEVLTQAGFYLNLEKCSFIIKRVQYLGFEVEAGEIRPNPAKIEALTQLPPPKTVTELRQFIGLASYFRRFVPDFSKIMAPLFRMTSSKSGLDWTNEHEQIRKDVIRILTTAPVLMIFDQKHPIELHTDASSVGFGAILIHKVEGRPHVVEYFSKRTTPAESKYHSYELETLAVKYAVEHFRQYLMGNRFTVVTDCNSLRASRAKKRSFS</sequence>
<proteinExistence type="predicted"/>
<dbReference type="InterPro" id="IPR050951">
    <property type="entry name" value="Retrovirus_Pol_polyprotein"/>
</dbReference>
<evidence type="ECO:0000256" key="4">
    <source>
        <dbReference type="ARBA" id="ARBA00022918"/>
    </source>
</evidence>
<dbReference type="Gene3D" id="3.30.70.270">
    <property type="match status" value="2"/>
</dbReference>
<dbReference type="PANTHER" id="PTHR37984:SF5">
    <property type="entry name" value="PROTEIN NYNRIN-LIKE"/>
    <property type="match status" value="1"/>
</dbReference>
<keyword evidence="8" id="KW-1185">Reference proteome</keyword>
<keyword evidence="2" id="KW-0540">Nuclease</keyword>
<dbReference type="GO" id="GO:0004519">
    <property type="term" value="F:endonuclease activity"/>
    <property type="evidence" value="ECO:0007669"/>
    <property type="project" value="UniProtKB-KW"/>
</dbReference>
<dbReference type="InterPro" id="IPR043128">
    <property type="entry name" value="Rev_trsase/Diguanyl_cyclase"/>
</dbReference>
<keyword evidence="3" id="KW-0255">Endonuclease</keyword>
<keyword evidence="1" id="KW-0548">Nucleotidyltransferase</keyword>
<gene>
    <name evidence="7" type="ORF">NTEN_LOCUS19686</name>
</gene>
<dbReference type="AlphaFoldDB" id="A0A6H5HLW4"/>
<keyword evidence="3" id="KW-0378">Hydrolase</keyword>
<dbReference type="InterPro" id="IPR043502">
    <property type="entry name" value="DNA/RNA_pol_sf"/>
</dbReference>
<keyword evidence="1" id="KW-0808">Transferase</keyword>
<dbReference type="InterPro" id="IPR041577">
    <property type="entry name" value="RT_RNaseH_2"/>
</dbReference>
<dbReference type="SUPFAM" id="SSF56672">
    <property type="entry name" value="DNA/RNA polymerases"/>
    <property type="match status" value="1"/>
</dbReference>
<dbReference type="Pfam" id="PF00078">
    <property type="entry name" value="RVT_1"/>
    <property type="match status" value="1"/>
</dbReference>
<dbReference type="Proteomes" id="UP000479000">
    <property type="component" value="Unassembled WGS sequence"/>
</dbReference>
<dbReference type="FunFam" id="3.10.20.370:FF:000001">
    <property type="entry name" value="Retrovirus-related Pol polyprotein from transposon 17.6-like protein"/>
    <property type="match status" value="1"/>
</dbReference>
<organism evidence="7 8">
    <name type="scientific">Nesidiocoris tenuis</name>
    <dbReference type="NCBI Taxonomy" id="355587"/>
    <lineage>
        <taxon>Eukaryota</taxon>
        <taxon>Metazoa</taxon>
        <taxon>Ecdysozoa</taxon>
        <taxon>Arthropoda</taxon>
        <taxon>Hexapoda</taxon>
        <taxon>Insecta</taxon>
        <taxon>Pterygota</taxon>
        <taxon>Neoptera</taxon>
        <taxon>Paraneoptera</taxon>
        <taxon>Hemiptera</taxon>
        <taxon>Heteroptera</taxon>
        <taxon>Panheteroptera</taxon>
        <taxon>Cimicomorpha</taxon>
        <taxon>Miridae</taxon>
        <taxon>Dicyphina</taxon>
        <taxon>Nesidiocoris</taxon>
    </lineage>
</organism>
<evidence type="ECO:0000259" key="6">
    <source>
        <dbReference type="PROSITE" id="PS50878"/>
    </source>
</evidence>
<reference evidence="7 8" key="1">
    <citation type="submission" date="2020-02" db="EMBL/GenBank/DDBJ databases">
        <authorList>
            <person name="Ferguson B K."/>
        </authorList>
    </citation>
    <scope>NUCLEOTIDE SEQUENCE [LARGE SCALE GENOMIC DNA]</scope>
</reference>
<dbReference type="FunFam" id="3.30.70.270:FF:000026">
    <property type="entry name" value="Transposon Ty3-G Gag-Pol polyprotein"/>
    <property type="match status" value="1"/>
</dbReference>
<dbReference type="OrthoDB" id="6382339at2759"/>
<evidence type="ECO:0000256" key="1">
    <source>
        <dbReference type="ARBA" id="ARBA00022695"/>
    </source>
</evidence>
<feature type="domain" description="Reverse transcriptase" evidence="6">
    <location>
        <begin position="1"/>
        <end position="51"/>
    </location>
</feature>
<dbReference type="CDD" id="cd09274">
    <property type="entry name" value="RNase_HI_RT_Ty3"/>
    <property type="match status" value="1"/>
</dbReference>
<keyword evidence="4" id="KW-0695">RNA-directed DNA polymerase</keyword>